<reference evidence="2" key="1">
    <citation type="submission" date="2017-03" db="EMBL/GenBank/DDBJ databases">
        <authorList>
            <person name="Herbold C."/>
        </authorList>
    </citation>
    <scope>NUCLEOTIDE SEQUENCE [LARGE SCALE GENOMIC DNA]</scope>
</reference>
<gene>
    <name evidence="1" type="ORF">NCS_30207</name>
</gene>
<accession>A0A2H1FHY8</accession>
<keyword evidence="2" id="KW-1185">Reference proteome</keyword>
<sequence length="50" mass="6107">MMDLREIFCNQCKKSFGVYNEKFFSEKNLEKLKNRYGSLHEFYGHDVIIR</sequence>
<dbReference type="AlphaFoldDB" id="A0A2H1FHY8"/>
<dbReference type="Proteomes" id="UP000230607">
    <property type="component" value="Chromosome 1"/>
</dbReference>
<dbReference type="EMBL" id="LT841358">
    <property type="protein sequence ID" value="SMH72367.1"/>
    <property type="molecule type" value="Genomic_DNA"/>
</dbReference>
<evidence type="ECO:0000313" key="2">
    <source>
        <dbReference type="Proteomes" id="UP000230607"/>
    </source>
</evidence>
<evidence type="ECO:0000313" key="1">
    <source>
        <dbReference type="EMBL" id="SMH72367.1"/>
    </source>
</evidence>
<organism evidence="1 2">
    <name type="scientific">Candidatus Nitrosotalea okcheonensis</name>
    <dbReference type="NCBI Taxonomy" id="1903276"/>
    <lineage>
        <taxon>Archaea</taxon>
        <taxon>Nitrososphaerota</taxon>
        <taxon>Nitrososphaeria</taxon>
        <taxon>Nitrosotaleales</taxon>
        <taxon>Nitrosotaleaceae</taxon>
        <taxon>Nitrosotalea</taxon>
    </lineage>
</organism>
<proteinExistence type="predicted"/>
<name>A0A2H1FHY8_9ARCH</name>
<protein>
    <submittedName>
        <fullName evidence="1">Uncharacterized protein</fullName>
    </submittedName>
</protein>